<sequence length="128" mass="14697">MSTRPFTALTDEPGHSIDFIRNWHLLGIPSNGLGVDLVQVTNRLYPDNTREVVMQRRAYAERMGTSIMPTPRDKRSERFGPSKMGQFCEQPTCMGSKLTANMLKRCAKCLQVSYCGKECQRLDWPRRK</sequence>
<protein>
    <recommendedName>
        <fullName evidence="5">MYND-type domain-containing protein</fullName>
    </recommendedName>
</protein>
<keyword evidence="2 4" id="KW-0863">Zinc-finger</keyword>
<evidence type="ECO:0000313" key="7">
    <source>
        <dbReference type="Proteomes" id="UP000008370"/>
    </source>
</evidence>
<dbReference type="SUPFAM" id="SSF144232">
    <property type="entry name" value="HIT/MYND zinc finger-like"/>
    <property type="match status" value="1"/>
</dbReference>
<organism evidence="6 7">
    <name type="scientific">Phanerochaete carnosa (strain HHB-10118-sp)</name>
    <name type="common">White-rot fungus</name>
    <name type="synonym">Peniophora carnosa</name>
    <dbReference type="NCBI Taxonomy" id="650164"/>
    <lineage>
        <taxon>Eukaryota</taxon>
        <taxon>Fungi</taxon>
        <taxon>Dikarya</taxon>
        <taxon>Basidiomycota</taxon>
        <taxon>Agaricomycotina</taxon>
        <taxon>Agaricomycetes</taxon>
        <taxon>Polyporales</taxon>
        <taxon>Phanerochaetaceae</taxon>
        <taxon>Phanerochaete</taxon>
    </lineage>
</organism>
<evidence type="ECO:0000256" key="1">
    <source>
        <dbReference type="ARBA" id="ARBA00022723"/>
    </source>
</evidence>
<evidence type="ECO:0000256" key="2">
    <source>
        <dbReference type="ARBA" id="ARBA00022771"/>
    </source>
</evidence>
<dbReference type="Proteomes" id="UP000008370">
    <property type="component" value="Unassembled WGS sequence"/>
</dbReference>
<dbReference type="EMBL" id="JH930471">
    <property type="protein sequence ID" value="EKM56287.1"/>
    <property type="molecule type" value="Genomic_DNA"/>
</dbReference>
<dbReference type="RefSeq" id="XP_007394141.1">
    <property type="nucleotide sequence ID" value="XM_007394079.1"/>
</dbReference>
<proteinExistence type="predicted"/>
<dbReference type="GO" id="GO:0008270">
    <property type="term" value="F:zinc ion binding"/>
    <property type="evidence" value="ECO:0007669"/>
    <property type="project" value="UniProtKB-KW"/>
</dbReference>
<dbReference type="OrthoDB" id="5231159at2759"/>
<dbReference type="Pfam" id="PF01753">
    <property type="entry name" value="zf-MYND"/>
    <property type="match status" value="1"/>
</dbReference>
<name>K5X0L5_PHACS</name>
<dbReference type="Gene3D" id="6.10.140.2220">
    <property type="match status" value="1"/>
</dbReference>
<dbReference type="InParanoid" id="K5X0L5"/>
<gene>
    <name evidence="6" type="ORF">PHACADRAFT_193906</name>
</gene>
<reference evidence="6 7" key="1">
    <citation type="journal article" date="2012" name="BMC Genomics">
        <title>Comparative genomics of the white-rot fungi, Phanerochaete carnosa and P. chrysosporium, to elucidate the genetic basis of the distinct wood types they colonize.</title>
        <authorList>
            <person name="Suzuki H."/>
            <person name="MacDonald J."/>
            <person name="Syed K."/>
            <person name="Salamov A."/>
            <person name="Hori C."/>
            <person name="Aerts A."/>
            <person name="Henrissat B."/>
            <person name="Wiebenga A."/>
            <person name="vanKuyk P.A."/>
            <person name="Barry K."/>
            <person name="Lindquist E."/>
            <person name="LaButti K."/>
            <person name="Lapidus A."/>
            <person name="Lucas S."/>
            <person name="Coutinho P."/>
            <person name="Gong Y."/>
            <person name="Samejima M."/>
            <person name="Mahadevan R."/>
            <person name="Abou-Zaid M."/>
            <person name="de Vries R.P."/>
            <person name="Igarashi K."/>
            <person name="Yadav J.S."/>
            <person name="Grigoriev I.V."/>
            <person name="Master E.R."/>
        </authorList>
    </citation>
    <scope>NUCLEOTIDE SEQUENCE [LARGE SCALE GENOMIC DNA]</scope>
    <source>
        <strain evidence="6 7">HHB-10118-sp</strain>
    </source>
</reference>
<dbReference type="HOGENOM" id="CLU_1960355_0_0_1"/>
<accession>K5X0L5</accession>
<keyword evidence="3" id="KW-0862">Zinc</keyword>
<feature type="domain" description="MYND-type" evidence="5">
    <location>
        <begin position="93"/>
        <end position="128"/>
    </location>
</feature>
<dbReference type="AlphaFoldDB" id="K5X0L5"/>
<evidence type="ECO:0000259" key="5">
    <source>
        <dbReference type="PROSITE" id="PS50865"/>
    </source>
</evidence>
<evidence type="ECO:0000256" key="4">
    <source>
        <dbReference type="PROSITE-ProRule" id="PRU00134"/>
    </source>
</evidence>
<dbReference type="KEGG" id="pco:PHACADRAFT_193906"/>
<evidence type="ECO:0000313" key="6">
    <source>
        <dbReference type="EMBL" id="EKM56287.1"/>
    </source>
</evidence>
<keyword evidence="7" id="KW-1185">Reference proteome</keyword>
<keyword evidence="1" id="KW-0479">Metal-binding</keyword>
<dbReference type="GeneID" id="18910947"/>
<dbReference type="PROSITE" id="PS50865">
    <property type="entry name" value="ZF_MYND_2"/>
    <property type="match status" value="1"/>
</dbReference>
<evidence type="ECO:0000256" key="3">
    <source>
        <dbReference type="ARBA" id="ARBA00022833"/>
    </source>
</evidence>
<dbReference type="InterPro" id="IPR002893">
    <property type="entry name" value="Znf_MYND"/>
</dbReference>